<evidence type="ECO:0000313" key="3">
    <source>
        <dbReference type="Proteomes" id="UP000545507"/>
    </source>
</evidence>
<dbReference type="EMBL" id="VYGV01000015">
    <property type="protein sequence ID" value="NWF46659.1"/>
    <property type="molecule type" value="Genomic_DNA"/>
</dbReference>
<name>A0A7Y8GYS4_9BURK</name>
<dbReference type="Pfam" id="PF13467">
    <property type="entry name" value="RHH_4"/>
    <property type="match status" value="1"/>
</dbReference>
<feature type="domain" description="Ribbon-helix-helix" evidence="1">
    <location>
        <begin position="16"/>
        <end position="82"/>
    </location>
</feature>
<sequence length="133" mass="14681">MCEVFISADPESYASRTRSVRLHGVVTSIRLENLYWDVLTEIGERDGMAVVALIEKLYDELVAARGEVGNFASFLRVSALRYMALQAHDRIPMDNAVPIRSLDPRAVLHALPSHWALPPPAASGTVVALRRKG</sequence>
<accession>A0A7Y8GYS4</accession>
<evidence type="ECO:0000259" key="1">
    <source>
        <dbReference type="Pfam" id="PF13467"/>
    </source>
</evidence>
<organism evidence="2 3">
    <name type="scientific">Hydrogenophaga aromaticivorans</name>
    <dbReference type="NCBI Taxonomy" id="2610898"/>
    <lineage>
        <taxon>Bacteria</taxon>
        <taxon>Pseudomonadati</taxon>
        <taxon>Pseudomonadota</taxon>
        <taxon>Betaproteobacteria</taxon>
        <taxon>Burkholderiales</taxon>
        <taxon>Comamonadaceae</taxon>
        <taxon>Hydrogenophaga</taxon>
    </lineage>
</organism>
<dbReference type="InterPro" id="IPR038268">
    <property type="entry name" value="RHH_sf"/>
</dbReference>
<dbReference type="InterPro" id="IPR027373">
    <property type="entry name" value="RHH_dom"/>
</dbReference>
<dbReference type="RefSeq" id="WP_177136566.1">
    <property type="nucleotide sequence ID" value="NZ_VYGV01000015.1"/>
</dbReference>
<reference evidence="2 3" key="1">
    <citation type="submission" date="2019-09" db="EMBL/GenBank/DDBJ databases">
        <title>Hydrogenophaga aromatica sp. nov., isolated from a para-xylene-degrading enrichment culture.</title>
        <authorList>
            <person name="Tancsics A."/>
            <person name="Banerjee S."/>
        </authorList>
    </citation>
    <scope>NUCLEOTIDE SEQUENCE [LARGE SCALE GENOMIC DNA]</scope>
    <source>
        <strain evidence="2 3">D2P1</strain>
    </source>
</reference>
<protein>
    <submittedName>
        <fullName evidence="2">Ribbon-helix-helix domain-containing protein</fullName>
    </submittedName>
</protein>
<keyword evidence="3" id="KW-1185">Reference proteome</keyword>
<dbReference type="Gene3D" id="1.10.3990.20">
    <property type="entry name" value="protein bp1543"/>
    <property type="match status" value="1"/>
</dbReference>
<dbReference type="Proteomes" id="UP000545507">
    <property type="component" value="Unassembled WGS sequence"/>
</dbReference>
<gene>
    <name evidence="2" type="ORF">F3K02_15580</name>
</gene>
<dbReference type="AlphaFoldDB" id="A0A7Y8GYS4"/>
<proteinExistence type="predicted"/>
<comment type="caution">
    <text evidence="2">The sequence shown here is derived from an EMBL/GenBank/DDBJ whole genome shotgun (WGS) entry which is preliminary data.</text>
</comment>
<evidence type="ECO:0000313" key="2">
    <source>
        <dbReference type="EMBL" id="NWF46659.1"/>
    </source>
</evidence>